<evidence type="ECO:0000313" key="3">
    <source>
        <dbReference type="Proteomes" id="UP000692954"/>
    </source>
</evidence>
<organism evidence="2 3">
    <name type="scientific">Paramecium sonneborni</name>
    <dbReference type="NCBI Taxonomy" id="65129"/>
    <lineage>
        <taxon>Eukaryota</taxon>
        <taxon>Sar</taxon>
        <taxon>Alveolata</taxon>
        <taxon>Ciliophora</taxon>
        <taxon>Intramacronucleata</taxon>
        <taxon>Oligohymenophorea</taxon>
        <taxon>Peniculida</taxon>
        <taxon>Parameciidae</taxon>
        <taxon>Paramecium</taxon>
    </lineage>
</organism>
<dbReference type="AlphaFoldDB" id="A0A8S1RA12"/>
<evidence type="ECO:0000313" key="2">
    <source>
        <dbReference type="EMBL" id="CAD8124072.1"/>
    </source>
</evidence>
<dbReference type="OrthoDB" id="312417at2759"/>
<feature type="coiled-coil region" evidence="1">
    <location>
        <begin position="67"/>
        <end position="140"/>
    </location>
</feature>
<proteinExistence type="predicted"/>
<accession>A0A8S1RA12</accession>
<name>A0A8S1RA12_9CILI</name>
<protein>
    <submittedName>
        <fullName evidence="2">Uncharacterized protein</fullName>
    </submittedName>
</protein>
<reference evidence="2" key="1">
    <citation type="submission" date="2021-01" db="EMBL/GenBank/DDBJ databases">
        <authorList>
            <consortium name="Genoscope - CEA"/>
            <person name="William W."/>
        </authorList>
    </citation>
    <scope>NUCLEOTIDE SEQUENCE</scope>
</reference>
<comment type="caution">
    <text evidence="2">The sequence shown here is derived from an EMBL/GenBank/DDBJ whole genome shotgun (WGS) entry which is preliminary data.</text>
</comment>
<evidence type="ECO:0000256" key="1">
    <source>
        <dbReference type="SAM" id="Coils"/>
    </source>
</evidence>
<gene>
    <name evidence="2" type="ORF">PSON_ATCC_30995.1.T1490016</name>
</gene>
<sequence>MFLFCYQPSKLNMKIRQINYQNKHCVQHLNLMKYLKFHLKLVKNFVLDQSKIVTLIGSSQAFNLQDLEKLMEDNRSLQASYQKCKESLQALNSELDKIMNDPQVLSETDKIKHQNLITKYKQANDENKRLRQHLKQLNEDFCKQRIQTQTTFDFLREEIDLLVKELAPFQQQKKQNDILISN</sequence>
<dbReference type="EMBL" id="CAJJDN010000149">
    <property type="protein sequence ID" value="CAD8124072.1"/>
    <property type="molecule type" value="Genomic_DNA"/>
</dbReference>
<keyword evidence="1" id="KW-0175">Coiled coil</keyword>
<keyword evidence="3" id="KW-1185">Reference proteome</keyword>
<dbReference type="Proteomes" id="UP000692954">
    <property type="component" value="Unassembled WGS sequence"/>
</dbReference>